<evidence type="ECO:0000259" key="8">
    <source>
        <dbReference type="PROSITE" id="PS50110"/>
    </source>
</evidence>
<dbReference type="KEGG" id="fgg:FSB75_05025"/>
<dbReference type="PANTHER" id="PTHR48111">
    <property type="entry name" value="REGULATOR OF RPOS"/>
    <property type="match status" value="1"/>
</dbReference>
<evidence type="ECO:0000256" key="2">
    <source>
        <dbReference type="ARBA" id="ARBA00023012"/>
    </source>
</evidence>
<feature type="modified residue" description="4-aspartylphosphate" evidence="6">
    <location>
        <position position="52"/>
    </location>
</feature>
<gene>
    <name evidence="10" type="ORF">FSB75_05025</name>
</gene>
<dbReference type="GO" id="GO:0000976">
    <property type="term" value="F:transcription cis-regulatory region binding"/>
    <property type="evidence" value="ECO:0007669"/>
    <property type="project" value="TreeGrafter"/>
</dbReference>
<dbReference type="InterPro" id="IPR000595">
    <property type="entry name" value="cNMP-bd_dom"/>
</dbReference>
<dbReference type="SMART" id="SM00419">
    <property type="entry name" value="HTH_CRP"/>
    <property type="match status" value="1"/>
</dbReference>
<organism evidence="10 11">
    <name type="scientific">Flavisolibacter ginsenosidimutans</name>
    <dbReference type="NCBI Taxonomy" id="661481"/>
    <lineage>
        <taxon>Bacteria</taxon>
        <taxon>Pseudomonadati</taxon>
        <taxon>Bacteroidota</taxon>
        <taxon>Chitinophagia</taxon>
        <taxon>Chitinophagales</taxon>
        <taxon>Chitinophagaceae</taxon>
        <taxon>Flavisolibacter</taxon>
    </lineage>
</organism>
<dbReference type="PROSITE" id="PS50042">
    <property type="entry name" value="CNMP_BINDING_3"/>
    <property type="match status" value="1"/>
</dbReference>
<evidence type="ECO:0000256" key="1">
    <source>
        <dbReference type="ARBA" id="ARBA00022553"/>
    </source>
</evidence>
<dbReference type="RefSeq" id="WP_146783700.1">
    <property type="nucleotide sequence ID" value="NZ_BAABIO010000006.1"/>
</dbReference>
<dbReference type="GO" id="GO:0032993">
    <property type="term" value="C:protein-DNA complex"/>
    <property type="evidence" value="ECO:0007669"/>
    <property type="project" value="TreeGrafter"/>
</dbReference>
<feature type="domain" description="Response regulatory" evidence="8">
    <location>
        <begin position="3"/>
        <end position="119"/>
    </location>
</feature>
<dbReference type="PANTHER" id="PTHR48111:SF1">
    <property type="entry name" value="TWO-COMPONENT RESPONSE REGULATOR ORR33"/>
    <property type="match status" value="1"/>
</dbReference>
<keyword evidence="2" id="KW-0902">Two-component regulatory system</keyword>
<protein>
    <submittedName>
        <fullName evidence="10">Response regulator</fullName>
    </submittedName>
</protein>
<evidence type="ECO:0000256" key="4">
    <source>
        <dbReference type="ARBA" id="ARBA00023125"/>
    </source>
</evidence>
<dbReference type="CDD" id="cd17574">
    <property type="entry name" value="REC_OmpR"/>
    <property type="match status" value="1"/>
</dbReference>
<dbReference type="SUPFAM" id="SSF51206">
    <property type="entry name" value="cAMP-binding domain-like"/>
    <property type="match status" value="1"/>
</dbReference>
<dbReference type="Gene3D" id="2.60.120.10">
    <property type="entry name" value="Jelly Rolls"/>
    <property type="match status" value="1"/>
</dbReference>
<keyword evidence="5" id="KW-0804">Transcription</keyword>
<evidence type="ECO:0000256" key="6">
    <source>
        <dbReference type="PROSITE-ProRule" id="PRU00169"/>
    </source>
</evidence>
<dbReference type="InterPro" id="IPR039420">
    <property type="entry name" value="WalR-like"/>
</dbReference>
<dbReference type="SMART" id="SM00100">
    <property type="entry name" value="cNMP"/>
    <property type="match status" value="1"/>
</dbReference>
<dbReference type="GO" id="GO:0005829">
    <property type="term" value="C:cytosol"/>
    <property type="evidence" value="ECO:0007669"/>
    <property type="project" value="TreeGrafter"/>
</dbReference>
<dbReference type="Pfam" id="PF00072">
    <property type="entry name" value="Response_reg"/>
    <property type="match status" value="1"/>
</dbReference>
<dbReference type="SUPFAM" id="SSF52172">
    <property type="entry name" value="CheY-like"/>
    <property type="match status" value="1"/>
</dbReference>
<sequence length="350" mass="39438">MKKILVIEDNREILENTAEILELSHYEVATASNGKIGVEQALTQKPDLILCDIMMPELDGYGVLHMVQKNPDLQNTPFIFLTAKTEKEEMRKGMSLGADDYITKPFDPTDLLNAIEGRLKKAELIKERISAGLNGVNQLISITGGEKALHNFVEGRHVDLYKKKQRIYNEGNHPIHLYFVLKGKVKNYKTNDEGKELIVRIASEGDFFGYSALLENSVYKENADAIEDSEIVGLPRKEFEELMNANPEVSRRFVRLLASDVAEKEDQLIRVAYNSLRKKVADALLTVYKTFKDNPGKPINLSRENLAAVAGTATESLIRTLTDFRAEKLIEITDGKITILNAEKLEKMLN</sequence>
<dbReference type="InterPro" id="IPR012318">
    <property type="entry name" value="HTH_CRP"/>
</dbReference>
<dbReference type="AlphaFoldDB" id="A0A5B8UFP0"/>
<evidence type="ECO:0000259" key="7">
    <source>
        <dbReference type="PROSITE" id="PS50042"/>
    </source>
</evidence>
<dbReference type="SUPFAM" id="SSF46785">
    <property type="entry name" value="Winged helix' DNA-binding domain"/>
    <property type="match status" value="1"/>
</dbReference>
<evidence type="ECO:0000256" key="5">
    <source>
        <dbReference type="ARBA" id="ARBA00023163"/>
    </source>
</evidence>
<dbReference type="PROSITE" id="PS50110">
    <property type="entry name" value="RESPONSE_REGULATORY"/>
    <property type="match status" value="1"/>
</dbReference>
<dbReference type="Gene3D" id="1.10.10.10">
    <property type="entry name" value="Winged helix-like DNA-binding domain superfamily/Winged helix DNA-binding domain"/>
    <property type="match status" value="1"/>
</dbReference>
<evidence type="ECO:0000313" key="11">
    <source>
        <dbReference type="Proteomes" id="UP000321204"/>
    </source>
</evidence>
<dbReference type="EMBL" id="CP042433">
    <property type="protein sequence ID" value="QEC55293.1"/>
    <property type="molecule type" value="Genomic_DNA"/>
</dbReference>
<dbReference type="GO" id="GO:0000156">
    <property type="term" value="F:phosphorelay response regulator activity"/>
    <property type="evidence" value="ECO:0007669"/>
    <property type="project" value="TreeGrafter"/>
</dbReference>
<dbReference type="InterPro" id="IPR001789">
    <property type="entry name" value="Sig_transdc_resp-reg_receiver"/>
</dbReference>
<evidence type="ECO:0000313" key="10">
    <source>
        <dbReference type="EMBL" id="QEC55293.1"/>
    </source>
</evidence>
<keyword evidence="3" id="KW-0805">Transcription regulation</keyword>
<dbReference type="Proteomes" id="UP000321204">
    <property type="component" value="Chromosome"/>
</dbReference>
<keyword evidence="11" id="KW-1185">Reference proteome</keyword>
<dbReference type="SMART" id="SM00448">
    <property type="entry name" value="REC"/>
    <property type="match status" value="1"/>
</dbReference>
<feature type="domain" description="Cyclic nucleotide-binding" evidence="7">
    <location>
        <begin position="161"/>
        <end position="260"/>
    </location>
</feature>
<reference evidence="10 11" key="1">
    <citation type="journal article" date="2015" name="Int. J. Syst. Evol. Microbiol.">
        <title>Flavisolibacter ginsenosidimutans sp. nov., with ginsenoside-converting activity isolated from soil used for cultivating ginseng.</title>
        <authorList>
            <person name="Zhao Y."/>
            <person name="Liu Q."/>
            <person name="Kang M.S."/>
            <person name="Jin F."/>
            <person name="Yu H."/>
            <person name="Im W.T."/>
        </authorList>
    </citation>
    <scope>NUCLEOTIDE SEQUENCE [LARGE SCALE GENOMIC DNA]</scope>
    <source>
        <strain evidence="10 11">Gsoil 636</strain>
    </source>
</reference>
<dbReference type="PROSITE" id="PS51063">
    <property type="entry name" value="HTH_CRP_2"/>
    <property type="match status" value="1"/>
</dbReference>
<dbReference type="InterPro" id="IPR036388">
    <property type="entry name" value="WH-like_DNA-bd_sf"/>
</dbReference>
<dbReference type="Pfam" id="PF00027">
    <property type="entry name" value="cNMP_binding"/>
    <property type="match status" value="1"/>
</dbReference>
<keyword evidence="4" id="KW-0238">DNA-binding</keyword>
<accession>A0A5B8UFP0</accession>
<dbReference type="GO" id="GO:0006355">
    <property type="term" value="P:regulation of DNA-templated transcription"/>
    <property type="evidence" value="ECO:0007669"/>
    <property type="project" value="InterPro"/>
</dbReference>
<dbReference type="InterPro" id="IPR018490">
    <property type="entry name" value="cNMP-bd_dom_sf"/>
</dbReference>
<name>A0A5B8UFP0_9BACT</name>
<dbReference type="InterPro" id="IPR011006">
    <property type="entry name" value="CheY-like_superfamily"/>
</dbReference>
<dbReference type="InterPro" id="IPR014710">
    <property type="entry name" value="RmlC-like_jellyroll"/>
</dbReference>
<feature type="domain" description="HTH crp-type" evidence="9">
    <location>
        <begin position="274"/>
        <end position="343"/>
    </location>
</feature>
<dbReference type="CDD" id="cd00038">
    <property type="entry name" value="CAP_ED"/>
    <property type="match status" value="1"/>
</dbReference>
<dbReference type="Pfam" id="PF13545">
    <property type="entry name" value="HTH_Crp_2"/>
    <property type="match status" value="1"/>
</dbReference>
<dbReference type="OrthoDB" id="9127033at2"/>
<dbReference type="Gene3D" id="3.40.50.2300">
    <property type="match status" value="1"/>
</dbReference>
<evidence type="ECO:0000259" key="9">
    <source>
        <dbReference type="PROSITE" id="PS51063"/>
    </source>
</evidence>
<proteinExistence type="predicted"/>
<evidence type="ECO:0000256" key="3">
    <source>
        <dbReference type="ARBA" id="ARBA00023015"/>
    </source>
</evidence>
<keyword evidence="1 6" id="KW-0597">Phosphoprotein</keyword>
<dbReference type="InterPro" id="IPR036390">
    <property type="entry name" value="WH_DNA-bd_sf"/>
</dbReference>